<feature type="compositionally biased region" description="Basic and acidic residues" evidence="4">
    <location>
        <begin position="1048"/>
        <end position="1059"/>
    </location>
</feature>
<dbReference type="Pfam" id="PF17846">
    <property type="entry name" value="XRN_M"/>
    <property type="match status" value="2"/>
</dbReference>
<organism evidence="7 8">
    <name type="scientific">Blattamonas nauphoetae</name>
    <dbReference type="NCBI Taxonomy" id="2049346"/>
    <lineage>
        <taxon>Eukaryota</taxon>
        <taxon>Metamonada</taxon>
        <taxon>Preaxostyla</taxon>
        <taxon>Oxymonadida</taxon>
        <taxon>Blattamonas</taxon>
    </lineage>
</organism>
<dbReference type="Proteomes" id="UP001281761">
    <property type="component" value="Unassembled WGS sequence"/>
</dbReference>
<evidence type="ECO:0000256" key="2">
    <source>
        <dbReference type="ARBA" id="ARBA00022801"/>
    </source>
</evidence>
<dbReference type="Gene3D" id="3.40.50.12390">
    <property type="match status" value="2"/>
</dbReference>
<keyword evidence="1" id="KW-0540">Nuclease</keyword>
<dbReference type="CDD" id="cd18673">
    <property type="entry name" value="PIN_XRN1-2-like"/>
    <property type="match status" value="1"/>
</dbReference>
<feature type="compositionally biased region" description="Basic and acidic residues" evidence="4">
    <location>
        <begin position="957"/>
        <end position="976"/>
    </location>
</feature>
<dbReference type="EC" id="3.1.13.-" evidence="7"/>
<keyword evidence="2 7" id="KW-0378">Hydrolase</keyword>
<evidence type="ECO:0000256" key="3">
    <source>
        <dbReference type="ARBA" id="ARBA00022839"/>
    </source>
</evidence>
<dbReference type="Gene3D" id="1.25.40.1050">
    <property type="match status" value="1"/>
</dbReference>
<proteinExistence type="predicted"/>
<keyword evidence="3" id="KW-0269">Exonuclease</keyword>
<dbReference type="InterPro" id="IPR027073">
    <property type="entry name" value="5_3_exoribonuclease"/>
</dbReference>
<evidence type="ECO:0000313" key="8">
    <source>
        <dbReference type="Proteomes" id="UP001281761"/>
    </source>
</evidence>
<sequence length="1128" mass="130067">MGVPSLFAYFYKKYHKCSKLVKTINKENPQIDNHTDCLYLDFNGILHSCSHPQLSGEMFEAIMAYVDHIFDIIVPTKLLYIAIDGVAPRAKMNQQRGRRYLAAEESSKGREKKRALMTEMEIDGWVIPEEMKRIFLEASFDSSCITPGTEWMELAADYIKEQVALRVSDDPRWKDITVIVSDSTVVGEGEHKIMEFIRTQQSQPGYDVHMHHCIYGQDADLINLTLLTHESYFTILREASLLPTTQTFSTRNFNQNCYICGKPHPEQICPQNQTTPIHLLQPFILFDISTLRQYLYLEFCDLNPHTDLSGLNYTRNAFFNFDVQNQRIPQFKAYQRDCTPFTGLSPSSLSDPSFTFSFERLIDDLVLIMFLCGNDFLPRVSAFEINEGIIDRMLIVYKSMVVKTGYFTKAGIINFDAIRSFLSAFALIEGELFKGRKEKEKADRLLRKKQVGAIRSKRNRSQEEEKKERDEKKEENTNPINLFSPIPPPDPKTLTEDELVAICSREFIRRQLASKELKREDLLINGAPNESDEIKLEEEGYETRYYSVLFGDDLKNTKSEHITDKQGLELAVHEYIVGLQWVMLYYVQGCPSNSWFYPFHYAPLLVDLVKYFPESEPNQPPPAYSITTHTTFPFFVVFPQNEEVSPLIQLACVLSPRSFKFLPTPLRTILSDEAGHPSPLIPFYPSSFDVDYDGKMYEWQSIVKLPFISLSLLKQQLTQTAVRVIGRKDAQLDDLLTPDEKRRNQHTQPIVFFSRSHPFFAKHQSELSKDRVSFNHFITSEVQAQEQFVRRFDEEQKRGPRQAVERWTYTQSVSLDQFFDLKGTFTTPDSTTFDKSESVPLAFDHLSVIPHTAAPKAGFVFPEPNEQVQFIRFRPKMMGTEDSLFPPSPYTVFAHLYLSTLLTEYGALSNGPLLDLSLEDVVTANQKQSEILARMKENAQQEQIQKKMAKKSNWRQNRAERQQKKREDRQKRQQEKKQKRTERRIKEKERKLVRKLDEDNGTEDEASITTDQQLARRSSKFQTEPAEQKVEEETLDGPDSSTDSNLEESQHESEEKKGDEEEQIEEEAETPSESTADPHQKRSHDSKRSTKANPNQNGNTSESGCGGRSRDPASGRGQTQNWRGDSRA</sequence>
<feature type="compositionally biased region" description="Basic and acidic residues" evidence="4">
    <location>
        <begin position="460"/>
        <end position="476"/>
    </location>
</feature>
<evidence type="ECO:0000313" key="7">
    <source>
        <dbReference type="EMBL" id="KAK2946109.1"/>
    </source>
</evidence>
<feature type="domain" description="Xrn1 N-terminal" evidence="5">
    <location>
        <begin position="1"/>
        <end position="238"/>
    </location>
</feature>
<feature type="region of interest" description="Disordered" evidence="4">
    <location>
        <begin position="938"/>
        <end position="1128"/>
    </location>
</feature>
<feature type="region of interest" description="Disordered" evidence="4">
    <location>
        <begin position="454"/>
        <end position="488"/>
    </location>
</feature>
<feature type="compositionally biased region" description="Polar residues" evidence="4">
    <location>
        <begin position="1091"/>
        <end position="1103"/>
    </location>
</feature>
<dbReference type="InterPro" id="IPR041412">
    <property type="entry name" value="Xrn1_helical"/>
</dbReference>
<keyword evidence="8" id="KW-1185">Reference proteome</keyword>
<feature type="domain" description="Xrn1 helical" evidence="6">
    <location>
        <begin position="356"/>
        <end position="609"/>
    </location>
</feature>
<dbReference type="InterPro" id="IPR004859">
    <property type="entry name" value="Xrn1_N"/>
</dbReference>
<feature type="domain" description="Xrn1 helical" evidence="6">
    <location>
        <begin position="636"/>
        <end position="771"/>
    </location>
</feature>
<comment type="caution">
    <text evidence="7">The sequence shown here is derived from an EMBL/GenBank/DDBJ whole genome shotgun (WGS) entry which is preliminary data.</text>
</comment>
<dbReference type="Pfam" id="PF03159">
    <property type="entry name" value="XRN_N"/>
    <property type="match status" value="1"/>
</dbReference>
<feature type="compositionally biased region" description="Acidic residues" evidence="4">
    <location>
        <begin position="1060"/>
        <end position="1070"/>
    </location>
</feature>
<reference evidence="7 8" key="1">
    <citation type="journal article" date="2022" name="bioRxiv">
        <title>Genomics of Preaxostyla Flagellates Illuminates Evolutionary Transitions and the Path Towards Mitochondrial Loss.</title>
        <authorList>
            <person name="Novak L.V.F."/>
            <person name="Treitli S.C."/>
            <person name="Pyrih J."/>
            <person name="Halakuc P."/>
            <person name="Pipaliya S.V."/>
            <person name="Vacek V."/>
            <person name="Brzon O."/>
            <person name="Soukal P."/>
            <person name="Eme L."/>
            <person name="Dacks J.B."/>
            <person name="Karnkowska A."/>
            <person name="Elias M."/>
            <person name="Hampl V."/>
        </authorList>
    </citation>
    <scope>NUCLEOTIDE SEQUENCE [LARGE SCALE GENOMIC DNA]</scope>
    <source>
        <strain evidence="7">NAU3</strain>
        <tissue evidence="7">Gut</tissue>
    </source>
</reference>
<feature type="compositionally biased region" description="Polar residues" evidence="4">
    <location>
        <begin position="1116"/>
        <end position="1128"/>
    </location>
</feature>
<dbReference type="EMBL" id="JARBJD010000237">
    <property type="protein sequence ID" value="KAK2946109.1"/>
    <property type="molecule type" value="Genomic_DNA"/>
</dbReference>
<evidence type="ECO:0000256" key="1">
    <source>
        <dbReference type="ARBA" id="ARBA00022722"/>
    </source>
</evidence>
<name>A0ABQ9X2X0_9EUKA</name>
<protein>
    <submittedName>
        <fullName evidence="7">5'-3' exoribonuclease 2</fullName>
        <ecNumber evidence="7">3.1.13.-</ecNumber>
    </submittedName>
</protein>
<evidence type="ECO:0000259" key="6">
    <source>
        <dbReference type="Pfam" id="PF17846"/>
    </source>
</evidence>
<gene>
    <name evidence="7" type="ORF">BLNAU_18951</name>
</gene>
<feature type="compositionally biased region" description="Polar residues" evidence="4">
    <location>
        <begin position="1007"/>
        <end position="1022"/>
    </location>
</feature>
<evidence type="ECO:0000259" key="5">
    <source>
        <dbReference type="Pfam" id="PF03159"/>
    </source>
</evidence>
<evidence type="ECO:0000256" key="4">
    <source>
        <dbReference type="SAM" id="MobiDB-lite"/>
    </source>
</evidence>
<dbReference type="PANTHER" id="PTHR12341:SF41">
    <property type="entry name" value="5'-3' EXORIBONUCLEASE 2"/>
    <property type="match status" value="1"/>
</dbReference>
<accession>A0ABQ9X2X0</accession>
<dbReference type="GO" id="GO:0016787">
    <property type="term" value="F:hydrolase activity"/>
    <property type="evidence" value="ECO:0007669"/>
    <property type="project" value="UniProtKB-KW"/>
</dbReference>
<feature type="compositionally biased region" description="Basic and acidic residues" evidence="4">
    <location>
        <begin position="984"/>
        <end position="998"/>
    </location>
</feature>
<dbReference type="PANTHER" id="PTHR12341">
    <property type="entry name" value="5'-&gt;3' EXORIBONUCLEASE"/>
    <property type="match status" value="1"/>
</dbReference>